<accession>A0A1I3N2G9</accession>
<sequence length="276" mass="29161">MRSLAVFIFVVGLALAGGAAWYVFTKVQAAEARSGAAVAMVPVAVASKDLKFGQPLSREDVRVVQWPADAVPENAFTSPVDLFGEGPDAKPRTVLRRMEPNELILKTKITGFGQRATVATLIEPGMRAYTLPVDAASAVGGFLLPGSRVDIILTTKDRSGPTARVLIQNIEIVAVDQDTDPDRIEAKIARTVTVQGTPEQVQALTLASSVGSLSLSLRGFGADSMADAGVLDRNALLGVVEEEAPEPAPVEAAPPPEPEVKVIVRRGSQVEVKTMQ</sequence>
<dbReference type="InterPro" id="IPR017592">
    <property type="entry name" value="Pilus_assmbl_Flp-typ_CpaB"/>
</dbReference>
<dbReference type="NCBIfam" id="TIGR03177">
    <property type="entry name" value="pilus_cpaB"/>
    <property type="match status" value="1"/>
</dbReference>
<dbReference type="Proteomes" id="UP000199377">
    <property type="component" value="Unassembled WGS sequence"/>
</dbReference>
<dbReference type="OrthoDB" id="163768at2"/>
<dbReference type="SMART" id="SM00858">
    <property type="entry name" value="SAF"/>
    <property type="match status" value="1"/>
</dbReference>
<dbReference type="InterPro" id="IPR013974">
    <property type="entry name" value="SAF"/>
</dbReference>
<organism evidence="2 3">
    <name type="scientific">Albimonas pacifica</name>
    <dbReference type="NCBI Taxonomy" id="1114924"/>
    <lineage>
        <taxon>Bacteria</taxon>
        <taxon>Pseudomonadati</taxon>
        <taxon>Pseudomonadota</taxon>
        <taxon>Alphaproteobacteria</taxon>
        <taxon>Rhodobacterales</taxon>
        <taxon>Paracoccaceae</taxon>
        <taxon>Albimonas</taxon>
    </lineage>
</organism>
<keyword evidence="3" id="KW-1185">Reference proteome</keyword>
<dbReference type="STRING" id="1114924.SAMN05216258_11299"/>
<dbReference type="AlphaFoldDB" id="A0A1I3N2G9"/>
<name>A0A1I3N2G9_9RHOB</name>
<reference evidence="2 3" key="1">
    <citation type="submission" date="2016-10" db="EMBL/GenBank/DDBJ databases">
        <authorList>
            <person name="de Groot N.N."/>
        </authorList>
    </citation>
    <scope>NUCLEOTIDE SEQUENCE [LARGE SCALE GENOMIC DNA]</scope>
    <source>
        <strain evidence="2 3">CGMCC 1.11030</strain>
    </source>
</reference>
<evidence type="ECO:0000313" key="3">
    <source>
        <dbReference type="Proteomes" id="UP000199377"/>
    </source>
</evidence>
<dbReference type="Pfam" id="PF16976">
    <property type="entry name" value="RcpC"/>
    <property type="match status" value="1"/>
</dbReference>
<feature type="domain" description="SAF" evidence="1">
    <location>
        <begin position="41"/>
        <end position="110"/>
    </location>
</feature>
<proteinExistence type="predicted"/>
<evidence type="ECO:0000259" key="1">
    <source>
        <dbReference type="SMART" id="SM00858"/>
    </source>
</evidence>
<dbReference type="RefSeq" id="WP_092864602.1">
    <property type="nucleotide sequence ID" value="NZ_FOQH01000012.1"/>
</dbReference>
<dbReference type="CDD" id="cd11614">
    <property type="entry name" value="SAF_CpaB_FlgA_like"/>
    <property type="match status" value="1"/>
</dbReference>
<protein>
    <submittedName>
        <fullName evidence="2">Pilus assembly protein CpaB</fullName>
    </submittedName>
</protein>
<gene>
    <name evidence="2" type="ORF">SAMN05216258_11299</name>
</gene>
<dbReference type="EMBL" id="FOQH01000012">
    <property type="protein sequence ID" value="SFJ03372.1"/>
    <property type="molecule type" value="Genomic_DNA"/>
</dbReference>
<dbReference type="Pfam" id="PF08666">
    <property type="entry name" value="SAF"/>
    <property type="match status" value="1"/>
</dbReference>
<dbReference type="InterPro" id="IPR031571">
    <property type="entry name" value="RcpC_dom"/>
</dbReference>
<evidence type="ECO:0000313" key="2">
    <source>
        <dbReference type="EMBL" id="SFJ03372.1"/>
    </source>
</evidence>